<evidence type="ECO:0000256" key="2">
    <source>
        <dbReference type="ARBA" id="ARBA00022448"/>
    </source>
</evidence>
<organism evidence="7 8">
    <name type="scientific">Endozoicomonas euniceicola</name>
    <dbReference type="NCBI Taxonomy" id="1234143"/>
    <lineage>
        <taxon>Bacteria</taxon>
        <taxon>Pseudomonadati</taxon>
        <taxon>Pseudomonadota</taxon>
        <taxon>Gammaproteobacteria</taxon>
        <taxon>Oceanospirillales</taxon>
        <taxon>Endozoicomonadaceae</taxon>
        <taxon>Endozoicomonas</taxon>
    </lineage>
</organism>
<dbReference type="PANTHER" id="PTHR11384">
    <property type="entry name" value="ATP-BINDING CASSETTE, SUB-FAMILY D MEMBER"/>
    <property type="match status" value="1"/>
</dbReference>
<dbReference type="InterPro" id="IPR036640">
    <property type="entry name" value="ABC1_TM_sf"/>
</dbReference>
<evidence type="ECO:0000256" key="3">
    <source>
        <dbReference type="ARBA" id="ARBA00022692"/>
    </source>
</evidence>
<dbReference type="EMBL" id="CP103300">
    <property type="protein sequence ID" value="UYM14485.1"/>
    <property type="molecule type" value="Genomic_DNA"/>
</dbReference>
<accession>A0ABY6GP03</accession>
<protein>
    <submittedName>
        <fullName evidence="7">Transporter</fullName>
    </submittedName>
</protein>
<keyword evidence="8" id="KW-1185">Reference proteome</keyword>
<dbReference type="PANTHER" id="PTHR11384:SF59">
    <property type="entry name" value="LYSOSOMAL COBALAMIN TRANSPORTER ABCD4"/>
    <property type="match status" value="1"/>
</dbReference>
<sequence>MFRSFFLDARWRLWAWAGSLTIIVATWCQVQIDLEINDWFGAFYNAIQEALANPGSVTEAELLMHLLTFAKISAVYVAMMVLLEFLIRHYIFRWRTAMHDYYMQHWSRVNHIEGASQRIQEDTMRFAQIVERLGVSLLRSVMTFLMFQPLLWELSKKINQVPFIGHVDHVLIYTAILTSVIGTALLALVGIKLPGLEFNNQKAEAALRKELVLGEDDNGRADPESMKELFLRVRKNYVAMYRHYLYFDITKWSYLQLSSIIPYVVLAPTLVSGAITLGVMQQILRAFKRVEGSLHYLINSWSTIVELMSVYKRLNSFEMEIKRSYTPAPEVEYSAG</sequence>
<keyword evidence="4 6" id="KW-1133">Transmembrane helix</keyword>
<keyword evidence="5 6" id="KW-0472">Membrane</keyword>
<reference evidence="7" key="1">
    <citation type="submission" date="2022-10" db="EMBL/GenBank/DDBJ databases">
        <title>Completed Genome Sequence of two octocoral isolated bacterium, Endozoicomonas euniceicola EF212T and Endozoicomonas gorgoniicola PS125T.</title>
        <authorList>
            <person name="Chiou Y.-J."/>
            <person name="Chen Y.-H."/>
        </authorList>
    </citation>
    <scope>NUCLEOTIDE SEQUENCE</scope>
    <source>
        <strain evidence="7">EF212</strain>
    </source>
</reference>
<feature type="transmembrane region" description="Helical" evidence="6">
    <location>
        <begin position="62"/>
        <end position="87"/>
    </location>
</feature>
<evidence type="ECO:0000256" key="1">
    <source>
        <dbReference type="ARBA" id="ARBA00004651"/>
    </source>
</evidence>
<keyword evidence="2" id="KW-0813">Transport</keyword>
<proteinExistence type="predicted"/>
<comment type="subcellular location">
    <subcellularLocation>
        <location evidence="1">Cell membrane</location>
        <topology evidence="1">Multi-pass membrane protein</topology>
    </subcellularLocation>
</comment>
<evidence type="ECO:0000313" key="7">
    <source>
        <dbReference type="EMBL" id="UYM14485.1"/>
    </source>
</evidence>
<evidence type="ECO:0000256" key="6">
    <source>
        <dbReference type="SAM" id="Phobius"/>
    </source>
</evidence>
<feature type="transmembrane region" description="Helical" evidence="6">
    <location>
        <begin position="171"/>
        <end position="191"/>
    </location>
</feature>
<dbReference type="SUPFAM" id="SSF90123">
    <property type="entry name" value="ABC transporter transmembrane region"/>
    <property type="match status" value="1"/>
</dbReference>
<evidence type="ECO:0000313" key="8">
    <source>
        <dbReference type="Proteomes" id="UP001163255"/>
    </source>
</evidence>
<dbReference type="InterPro" id="IPR050835">
    <property type="entry name" value="ABC_transporter_sub-D"/>
</dbReference>
<evidence type="ECO:0000256" key="4">
    <source>
        <dbReference type="ARBA" id="ARBA00022989"/>
    </source>
</evidence>
<keyword evidence="3 6" id="KW-0812">Transmembrane</keyword>
<dbReference type="Proteomes" id="UP001163255">
    <property type="component" value="Chromosome"/>
</dbReference>
<dbReference type="NCBIfam" id="NF009036">
    <property type="entry name" value="PRK12369.1"/>
    <property type="match status" value="1"/>
</dbReference>
<dbReference type="InterPro" id="IPR009248">
    <property type="entry name" value="SbmA_BacA"/>
</dbReference>
<evidence type="ECO:0000256" key="5">
    <source>
        <dbReference type="ARBA" id="ARBA00023136"/>
    </source>
</evidence>
<feature type="transmembrane region" description="Helical" evidence="6">
    <location>
        <begin position="260"/>
        <end position="284"/>
    </location>
</feature>
<gene>
    <name evidence="7" type="ORF">NX720_16500</name>
</gene>
<dbReference type="Pfam" id="PF05992">
    <property type="entry name" value="SbmA_BacA"/>
    <property type="match status" value="1"/>
</dbReference>
<name>A0ABY6GP03_9GAMM</name>
<dbReference type="RefSeq" id="WP_262595987.1">
    <property type="nucleotide sequence ID" value="NZ_CP103300.1"/>
</dbReference>